<proteinExistence type="inferred from homology"/>
<comment type="caution">
    <text evidence="7">The sequence shown here is derived from an EMBL/GenBank/DDBJ whole genome shotgun (WGS) entry which is preliminary data.</text>
</comment>
<reference evidence="7 8" key="1">
    <citation type="submission" date="2018-08" db="EMBL/GenBank/DDBJ databases">
        <title>The metabolism and importance of syntrophic acetate oxidation coupled to methane or sulfide production in haloalkaline environments.</title>
        <authorList>
            <person name="Timmers P.H.A."/>
            <person name="Vavourakis C.D."/>
            <person name="Sorokin D.Y."/>
            <person name="Sinninghe Damste J.S."/>
            <person name="Muyzer G."/>
            <person name="Stams A.J.M."/>
            <person name="Plugge C.M."/>
        </authorList>
    </citation>
    <scope>NUCLEOTIDE SEQUENCE [LARGE SCALE GENOMIC DNA]</scope>
    <source>
        <strain evidence="7">MSAO_Bac1</strain>
    </source>
</reference>
<dbReference type="PROSITE" id="PS00670">
    <property type="entry name" value="D_2_HYDROXYACID_DH_2"/>
    <property type="match status" value="1"/>
</dbReference>
<dbReference type="PANTHER" id="PTHR43026:SF1">
    <property type="entry name" value="2-HYDROXYACID DEHYDROGENASE HOMOLOG 1-RELATED"/>
    <property type="match status" value="1"/>
</dbReference>
<dbReference type="GO" id="GO:0047545">
    <property type="term" value="F:(S)-2-hydroxyglutarate dehydrogenase activity"/>
    <property type="evidence" value="ECO:0007669"/>
    <property type="project" value="UniProtKB-ARBA"/>
</dbReference>
<dbReference type="FunFam" id="3.40.50.720:FF:000041">
    <property type="entry name" value="D-3-phosphoglycerate dehydrogenase"/>
    <property type="match status" value="1"/>
</dbReference>
<dbReference type="InterPro" id="IPR058205">
    <property type="entry name" value="D-LDH-like"/>
</dbReference>
<evidence type="ECO:0000259" key="5">
    <source>
        <dbReference type="Pfam" id="PF00389"/>
    </source>
</evidence>
<dbReference type="GO" id="GO:0004617">
    <property type="term" value="F:phosphoglycerate dehydrogenase activity"/>
    <property type="evidence" value="ECO:0007669"/>
    <property type="project" value="UniProtKB-ARBA"/>
</dbReference>
<accession>A0A424YB32</accession>
<dbReference type="GO" id="GO:0051287">
    <property type="term" value="F:NAD binding"/>
    <property type="evidence" value="ECO:0007669"/>
    <property type="project" value="InterPro"/>
</dbReference>
<evidence type="ECO:0000256" key="2">
    <source>
        <dbReference type="ARBA" id="ARBA00023002"/>
    </source>
</evidence>
<dbReference type="Pfam" id="PF00389">
    <property type="entry name" value="2-Hacid_dh"/>
    <property type="match status" value="1"/>
</dbReference>
<dbReference type="InterPro" id="IPR006139">
    <property type="entry name" value="D-isomer_2_OHA_DH_cat_dom"/>
</dbReference>
<dbReference type="GO" id="GO:0006564">
    <property type="term" value="P:L-serine biosynthetic process"/>
    <property type="evidence" value="ECO:0007669"/>
    <property type="project" value="UniProtKB-ARBA"/>
</dbReference>
<protein>
    <submittedName>
        <fullName evidence="7">Hydroxyacid dehydrogenase</fullName>
    </submittedName>
</protein>
<dbReference type="GO" id="GO:0008720">
    <property type="term" value="F:D-lactate dehydrogenase (NAD+) activity"/>
    <property type="evidence" value="ECO:0007669"/>
    <property type="project" value="TreeGrafter"/>
</dbReference>
<comment type="similarity">
    <text evidence="1 4">Belongs to the D-isomer specific 2-hydroxyacid dehydrogenase family.</text>
</comment>
<dbReference type="PROSITE" id="PS00065">
    <property type="entry name" value="D_2_HYDROXYACID_DH_1"/>
    <property type="match status" value="1"/>
</dbReference>
<dbReference type="Pfam" id="PF02826">
    <property type="entry name" value="2-Hacid_dh_C"/>
    <property type="match status" value="1"/>
</dbReference>
<dbReference type="PROSITE" id="PS00671">
    <property type="entry name" value="D_2_HYDROXYACID_DH_3"/>
    <property type="match status" value="1"/>
</dbReference>
<dbReference type="SUPFAM" id="SSF51735">
    <property type="entry name" value="NAD(P)-binding Rossmann-fold domains"/>
    <property type="match status" value="1"/>
</dbReference>
<gene>
    <name evidence="7" type="ORF">D5R97_09265</name>
</gene>
<dbReference type="CDD" id="cd12187">
    <property type="entry name" value="LDH_like_1"/>
    <property type="match status" value="1"/>
</dbReference>
<evidence type="ECO:0000313" key="8">
    <source>
        <dbReference type="Proteomes" id="UP000285138"/>
    </source>
</evidence>
<name>A0A424YB32_9FIRM</name>
<feature type="non-terminal residue" evidence="7">
    <location>
        <position position="334"/>
    </location>
</feature>
<feature type="domain" description="D-isomer specific 2-hydroxyacid dehydrogenase catalytic" evidence="5">
    <location>
        <begin position="6"/>
        <end position="332"/>
    </location>
</feature>
<keyword evidence="2 4" id="KW-0560">Oxidoreductase</keyword>
<dbReference type="EMBL" id="QZAA01000250">
    <property type="protein sequence ID" value="RQD73520.1"/>
    <property type="molecule type" value="Genomic_DNA"/>
</dbReference>
<dbReference type="InterPro" id="IPR036291">
    <property type="entry name" value="NAD(P)-bd_dom_sf"/>
</dbReference>
<keyword evidence="3" id="KW-0520">NAD</keyword>
<dbReference type="InterPro" id="IPR029752">
    <property type="entry name" value="D-isomer_DH_CS1"/>
</dbReference>
<dbReference type="SUPFAM" id="SSF52283">
    <property type="entry name" value="Formate/glycerate dehydrogenase catalytic domain-like"/>
    <property type="match status" value="1"/>
</dbReference>
<evidence type="ECO:0000256" key="1">
    <source>
        <dbReference type="ARBA" id="ARBA00005854"/>
    </source>
</evidence>
<evidence type="ECO:0000256" key="4">
    <source>
        <dbReference type="RuleBase" id="RU003719"/>
    </source>
</evidence>
<evidence type="ECO:0000256" key="3">
    <source>
        <dbReference type="ARBA" id="ARBA00023027"/>
    </source>
</evidence>
<dbReference type="InterPro" id="IPR029753">
    <property type="entry name" value="D-isomer_DH_CS"/>
</dbReference>
<dbReference type="AlphaFoldDB" id="A0A424YB32"/>
<dbReference type="Gene3D" id="3.40.50.720">
    <property type="entry name" value="NAD(P)-binding Rossmann-like Domain"/>
    <property type="match status" value="2"/>
</dbReference>
<dbReference type="Proteomes" id="UP000285138">
    <property type="component" value="Unassembled WGS sequence"/>
</dbReference>
<dbReference type="PANTHER" id="PTHR43026">
    <property type="entry name" value="2-HYDROXYACID DEHYDROGENASE HOMOLOG 1-RELATED"/>
    <property type="match status" value="1"/>
</dbReference>
<feature type="domain" description="D-isomer specific 2-hydroxyacid dehydrogenase NAD-binding" evidence="6">
    <location>
        <begin position="113"/>
        <end position="308"/>
    </location>
</feature>
<evidence type="ECO:0000259" key="6">
    <source>
        <dbReference type="Pfam" id="PF02826"/>
    </source>
</evidence>
<sequence length="334" mass="38153">MKKKVIFFETGKEEKDYFRKSLRKDFSLVFIDSPLSEEELDKYLPKMEGAEVLCIFVYSKITEKILEHLTDLKMIATRSTGYDHIDLKACKNRGILISNVPLYGENTVAEHTFALILALSRNVHKAYYRTLRERFELEGLQGFDLKDKTLGVVGAGHIGLHVIRMAKGFGMEVLAYDVQKQPFLAEILDFRYVALEFLLKNSDVITLHAPLNDKTHHMINKKNIQTVKKGALLINTARGELVDTEALLLALEEGAISGAGLDVLEGEDLIQEEKRLFSPEVPHESLQKVVRNHILLHREDVVITPHIGFYSREAIQRIRRTTVKNIRGYLRDNP</sequence>
<evidence type="ECO:0000313" key="7">
    <source>
        <dbReference type="EMBL" id="RQD73520.1"/>
    </source>
</evidence>
<dbReference type="InterPro" id="IPR006140">
    <property type="entry name" value="D-isomer_DH_NAD-bd"/>
</dbReference>
<organism evidence="7 8">
    <name type="scientific">Candidatus Syntrophonatronum acetioxidans</name>
    <dbReference type="NCBI Taxonomy" id="1795816"/>
    <lineage>
        <taxon>Bacteria</taxon>
        <taxon>Bacillati</taxon>
        <taxon>Bacillota</taxon>
        <taxon>Clostridia</taxon>
        <taxon>Eubacteriales</taxon>
        <taxon>Syntrophomonadaceae</taxon>
        <taxon>Candidatus Syntrophonatronum</taxon>
    </lineage>
</organism>